<reference evidence="5" key="1">
    <citation type="journal article" date="2013" name="Nat. Genet.">
        <title>The draft genomes of soft-shell turtle and green sea turtle yield insights into the development and evolution of the turtle-specific body plan.</title>
        <authorList>
            <person name="Wang Z."/>
            <person name="Pascual-Anaya J."/>
            <person name="Zadissa A."/>
            <person name="Li W."/>
            <person name="Niimura Y."/>
            <person name="Huang Z."/>
            <person name="Li C."/>
            <person name="White S."/>
            <person name="Xiong Z."/>
            <person name="Fang D."/>
            <person name="Wang B."/>
            <person name="Ming Y."/>
            <person name="Chen Y."/>
            <person name="Zheng Y."/>
            <person name="Kuraku S."/>
            <person name="Pignatelli M."/>
            <person name="Herrero J."/>
            <person name="Beal K."/>
            <person name="Nozawa M."/>
            <person name="Li Q."/>
            <person name="Wang J."/>
            <person name="Zhang H."/>
            <person name="Yu L."/>
            <person name="Shigenobu S."/>
            <person name="Wang J."/>
            <person name="Liu J."/>
            <person name="Flicek P."/>
            <person name="Searle S."/>
            <person name="Wang J."/>
            <person name="Kuratani S."/>
            <person name="Yin Y."/>
            <person name="Aken B."/>
            <person name="Zhang G."/>
            <person name="Irie N."/>
        </authorList>
    </citation>
    <scope>NUCLEOTIDE SEQUENCE [LARGE SCALE GENOMIC DNA]</scope>
</reference>
<keyword evidence="2" id="KW-0812">Transmembrane</keyword>
<name>M7BWL0_CHEMY</name>
<feature type="region of interest" description="Disordered" evidence="1">
    <location>
        <begin position="204"/>
        <end position="241"/>
    </location>
</feature>
<evidence type="ECO:0000256" key="1">
    <source>
        <dbReference type="SAM" id="MobiDB-lite"/>
    </source>
</evidence>
<dbReference type="SUPFAM" id="SSF48726">
    <property type="entry name" value="Immunoglobulin"/>
    <property type="match status" value="1"/>
</dbReference>
<feature type="compositionally biased region" description="Basic and acidic residues" evidence="1">
    <location>
        <begin position="524"/>
        <end position="538"/>
    </location>
</feature>
<dbReference type="InterPro" id="IPR036179">
    <property type="entry name" value="Ig-like_dom_sf"/>
</dbReference>
<dbReference type="STRING" id="8469.M7BWL0"/>
<sequence length="538" mass="58465">MQPGPSLTCSVQATCPHHPSWYDRDGARRSPGQTPGRSGATELRISPSQLHPGTALRCQVDGYRDECDSDQSQPLGTGPATLSLKSAHLPQSPSHSFKCHLLFSDDDQGGTPQASRAPIHVSVNHTRQPGRATHTHGCFLKREHDTPKGANITATPGADLQKGDPVNLTCRFSSSVPVDVPSPGTSITPAMGGCNRSWRFKASQPGTLGNIARPPLPSWEGPESPRHPHGGTNHPQNPQRILEGDSVTLNCSMGSSNPPVTKYMWYKDNSQYQETQESILTFPATKERSGRSSCAAQNAIGYGRSPPVSVDVQWQCGDCYQIQASIIVGVVLGDLVFTLFLIAGVYHCTKRCSKPTGNSGQDQQVFVSWCSPASLCSTLRFWDSDVPEEKHREGSKSKVAPPPSVYGTSCALLHSDTPTKPQGLDYFSTECVYAPQAYRGYARTLLKDLEAVRPSAVADLGHSGQRLNRGLPKLGIGKHRRLRDKLRDGQPLTQEELRHLGAPAEGEPPEEQEPQGELGTEEEPWGRRELRGPRGLDF</sequence>
<dbReference type="PANTHER" id="PTHR46013">
    <property type="entry name" value="VASCULAR CELL ADHESION MOLECULE 1"/>
    <property type="match status" value="1"/>
</dbReference>
<dbReference type="InterPro" id="IPR007110">
    <property type="entry name" value="Ig-like_dom"/>
</dbReference>
<evidence type="ECO:0000256" key="2">
    <source>
        <dbReference type="SAM" id="Phobius"/>
    </source>
</evidence>
<evidence type="ECO:0000259" key="3">
    <source>
        <dbReference type="PROSITE" id="PS50835"/>
    </source>
</evidence>
<accession>M7BWL0</accession>
<dbReference type="Pfam" id="PF13895">
    <property type="entry name" value="Ig_2"/>
    <property type="match status" value="1"/>
</dbReference>
<dbReference type="InterPro" id="IPR013783">
    <property type="entry name" value="Ig-like_fold"/>
</dbReference>
<dbReference type="Gene3D" id="2.60.40.10">
    <property type="entry name" value="Immunoglobulins"/>
    <property type="match status" value="1"/>
</dbReference>
<feature type="domain" description="Ig-like" evidence="3">
    <location>
        <begin position="222"/>
        <end position="311"/>
    </location>
</feature>
<keyword evidence="2" id="KW-1133">Transmembrane helix</keyword>
<evidence type="ECO:0000313" key="5">
    <source>
        <dbReference type="Proteomes" id="UP000031443"/>
    </source>
</evidence>
<evidence type="ECO:0000313" key="4">
    <source>
        <dbReference type="EMBL" id="EMP42226.1"/>
    </source>
</evidence>
<feature type="transmembrane region" description="Helical" evidence="2">
    <location>
        <begin position="326"/>
        <end position="346"/>
    </location>
</feature>
<dbReference type="EMBL" id="KB477078">
    <property type="protein sequence ID" value="EMP42226.1"/>
    <property type="molecule type" value="Genomic_DNA"/>
</dbReference>
<dbReference type="PANTHER" id="PTHR46013:SF4">
    <property type="entry name" value="B-CELL RECEPTOR CD22-RELATED"/>
    <property type="match status" value="1"/>
</dbReference>
<proteinExistence type="predicted"/>
<feature type="compositionally biased region" description="Acidic residues" evidence="1">
    <location>
        <begin position="507"/>
        <end position="523"/>
    </location>
</feature>
<dbReference type="AlphaFoldDB" id="M7BWL0"/>
<feature type="region of interest" description="Disordered" evidence="1">
    <location>
        <begin position="20"/>
        <end position="47"/>
    </location>
</feature>
<dbReference type="Proteomes" id="UP000031443">
    <property type="component" value="Unassembled WGS sequence"/>
</dbReference>
<gene>
    <name evidence="4" type="ORF">UY3_00509</name>
</gene>
<feature type="region of interest" description="Disordered" evidence="1">
    <location>
        <begin position="64"/>
        <end position="89"/>
    </location>
</feature>
<feature type="region of interest" description="Disordered" evidence="1">
    <location>
        <begin position="470"/>
        <end position="538"/>
    </location>
</feature>
<keyword evidence="5" id="KW-1185">Reference proteome</keyword>
<protein>
    <submittedName>
        <fullName evidence="4">Cytoplasmic tRNA 2-thiolation protein 1</fullName>
    </submittedName>
</protein>
<keyword evidence="2" id="KW-0472">Membrane</keyword>
<organism evidence="4 5">
    <name type="scientific">Chelonia mydas</name>
    <name type="common">Green sea-turtle</name>
    <name type="synonym">Chelonia agassizi</name>
    <dbReference type="NCBI Taxonomy" id="8469"/>
    <lineage>
        <taxon>Eukaryota</taxon>
        <taxon>Metazoa</taxon>
        <taxon>Chordata</taxon>
        <taxon>Craniata</taxon>
        <taxon>Vertebrata</taxon>
        <taxon>Euteleostomi</taxon>
        <taxon>Archelosauria</taxon>
        <taxon>Testudinata</taxon>
        <taxon>Testudines</taxon>
        <taxon>Cryptodira</taxon>
        <taxon>Durocryptodira</taxon>
        <taxon>Americhelydia</taxon>
        <taxon>Chelonioidea</taxon>
        <taxon>Cheloniidae</taxon>
        <taxon>Chelonia</taxon>
    </lineage>
</organism>
<dbReference type="PROSITE" id="PS50835">
    <property type="entry name" value="IG_LIKE"/>
    <property type="match status" value="1"/>
</dbReference>